<evidence type="ECO:0000313" key="3">
    <source>
        <dbReference type="EMBL" id="CAD9029083.1"/>
    </source>
</evidence>
<organism evidence="3">
    <name type="scientific">Eutreptiella gymnastica</name>
    <dbReference type="NCBI Taxonomy" id="73025"/>
    <lineage>
        <taxon>Eukaryota</taxon>
        <taxon>Discoba</taxon>
        <taxon>Euglenozoa</taxon>
        <taxon>Euglenida</taxon>
        <taxon>Spirocuta</taxon>
        <taxon>Euglenophyceae</taxon>
        <taxon>Eutreptiales</taxon>
        <taxon>Eutreptiaceae</taxon>
        <taxon>Eutreptiella</taxon>
    </lineage>
</organism>
<feature type="region of interest" description="Disordered" evidence="1">
    <location>
        <begin position="1"/>
        <end position="24"/>
    </location>
</feature>
<dbReference type="EMBL" id="HBGA01108024">
    <property type="protein sequence ID" value="CAD9029083.1"/>
    <property type="molecule type" value="Transcribed_RNA"/>
</dbReference>
<feature type="transmembrane region" description="Helical" evidence="2">
    <location>
        <begin position="96"/>
        <end position="116"/>
    </location>
</feature>
<keyword evidence="2" id="KW-0472">Membrane</keyword>
<accession>A0A7S1J163</accession>
<sequence length="131" mass="14190">MATGPSQRTDSIALYGTPSSTQRPGAPNWTKAFYWVLLVGCTAAIGVTCWHYPLFPFRLDSLAWATNWLLATCVDYWGAALCLSGVILASERFPAGPIWVAGCLLLGSPVCCLWVLHRLHRHGTLGLAGTQ</sequence>
<feature type="transmembrane region" description="Helical" evidence="2">
    <location>
        <begin position="32"/>
        <end position="55"/>
    </location>
</feature>
<gene>
    <name evidence="3" type="ORF">EGYM00392_LOCUS40220</name>
</gene>
<feature type="transmembrane region" description="Helical" evidence="2">
    <location>
        <begin position="67"/>
        <end position="90"/>
    </location>
</feature>
<reference evidence="3" key="1">
    <citation type="submission" date="2021-01" db="EMBL/GenBank/DDBJ databases">
        <authorList>
            <person name="Corre E."/>
            <person name="Pelletier E."/>
            <person name="Niang G."/>
            <person name="Scheremetjew M."/>
            <person name="Finn R."/>
            <person name="Kale V."/>
            <person name="Holt S."/>
            <person name="Cochrane G."/>
            <person name="Meng A."/>
            <person name="Brown T."/>
            <person name="Cohen L."/>
        </authorList>
    </citation>
    <scope>NUCLEOTIDE SEQUENCE</scope>
    <source>
        <strain evidence="3">NIES-381</strain>
    </source>
</reference>
<feature type="compositionally biased region" description="Polar residues" evidence="1">
    <location>
        <begin position="1"/>
        <end position="10"/>
    </location>
</feature>
<proteinExistence type="predicted"/>
<evidence type="ECO:0000256" key="2">
    <source>
        <dbReference type="SAM" id="Phobius"/>
    </source>
</evidence>
<protein>
    <submittedName>
        <fullName evidence="3">Uncharacterized protein</fullName>
    </submittedName>
</protein>
<keyword evidence="2" id="KW-1133">Transmembrane helix</keyword>
<evidence type="ECO:0000256" key="1">
    <source>
        <dbReference type="SAM" id="MobiDB-lite"/>
    </source>
</evidence>
<dbReference type="AlphaFoldDB" id="A0A7S1J163"/>
<keyword evidence="2" id="KW-0812">Transmembrane</keyword>
<name>A0A7S1J163_9EUGL</name>